<gene>
    <name evidence="10" type="ORF">mPipKuh1_010748</name>
</gene>
<dbReference type="InterPro" id="IPR026234">
    <property type="entry name" value="MRGPCRFAMILY"/>
</dbReference>
<keyword evidence="5" id="KW-0297">G-protein coupled receptor</keyword>
<proteinExistence type="predicted"/>
<accession>A0A7J7X0A5</accession>
<dbReference type="PANTHER" id="PTHR11334">
    <property type="entry name" value="MAS-RELATED G-PROTEIN COUPLED RECEPTOR"/>
    <property type="match status" value="1"/>
</dbReference>
<feature type="transmembrane region" description="Helical" evidence="9">
    <location>
        <begin position="60"/>
        <end position="81"/>
    </location>
</feature>
<organism evidence="10 11">
    <name type="scientific">Pipistrellus kuhlii</name>
    <name type="common">Kuhl's pipistrelle</name>
    <dbReference type="NCBI Taxonomy" id="59472"/>
    <lineage>
        <taxon>Eukaryota</taxon>
        <taxon>Metazoa</taxon>
        <taxon>Chordata</taxon>
        <taxon>Craniata</taxon>
        <taxon>Vertebrata</taxon>
        <taxon>Euteleostomi</taxon>
        <taxon>Mammalia</taxon>
        <taxon>Eutheria</taxon>
        <taxon>Laurasiatheria</taxon>
        <taxon>Chiroptera</taxon>
        <taxon>Yangochiroptera</taxon>
        <taxon>Vespertilionidae</taxon>
        <taxon>Pipistrellus</taxon>
    </lineage>
</organism>
<evidence type="ECO:0000256" key="2">
    <source>
        <dbReference type="ARBA" id="ARBA00022475"/>
    </source>
</evidence>
<evidence type="ECO:0000256" key="9">
    <source>
        <dbReference type="SAM" id="Phobius"/>
    </source>
</evidence>
<dbReference type="PRINTS" id="PR00237">
    <property type="entry name" value="GPCRRHODOPSN"/>
</dbReference>
<dbReference type="Gene3D" id="1.20.1070.10">
    <property type="entry name" value="Rhodopsin 7-helix transmembrane proteins"/>
    <property type="match status" value="1"/>
</dbReference>
<keyword evidence="6 9" id="KW-0472">Membrane</keyword>
<evidence type="ECO:0000256" key="6">
    <source>
        <dbReference type="ARBA" id="ARBA00023136"/>
    </source>
</evidence>
<evidence type="ECO:0000313" key="10">
    <source>
        <dbReference type="EMBL" id="KAF6343022.1"/>
    </source>
</evidence>
<dbReference type="InterPro" id="IPR000276">
    <property type="entry name" value="GPCR_Rhodpsn"/>
</dbReference>
<dbReference type="Proteomes" id="UP000558488">
    <property type="component" value="Unassembled WGS sequence"/>
</dbReference>
<name>A0A7J7X0A5_PIPKU</name>
<keyword evidence="4 9" id="KW-1133">Transmembrane helix</keyword>
<keyword evidence="8" id="KW-0807">Transducer</keyword>
<feature type="transmembrane region" description="Helical" evidence="9">
    <location>
        <begin position="93"/>
        <end position="115"/>
    </location>
</feature>
<comment type="subcellular location">
    <subcellularLocation>
        <location evidence="1">Cell membrane</location>
        <topology evidence="1">Multi-pass membrane protein</topology>
    </subcellularLocation>
</comment>
<protein>
    <recommendedName>
        <fullName evidence="12">G-protein coupled receptors family 1 profile domain-containing protein</fullName>
    </recommendedName>
</protein>
<dbReference type="PANTHER" id="PTHR11334:SF29">
    <property type="entry name" value="MAS-RELATED G-PROTEIN COUPLED RECEPTOR MEMBER X2"/>
    <property type="match status" value="1"/>
</dbReference>
<evidence type="ECO:0008006" key="12">
    <source>
        <dbReference type="Google" id="ProtNLM"/>
    </source>
</evidence>
<comment type="caution">
    <text evidence="10">The sequence shown here is derived from an EMBL/GenBank/DDBJ whole genome shotgun (WGS) entry which is preliminary data.</text>
</comment>
<evidence type="ECO:0000256" key="5">
    <source>
        <dbReference type="ARBA" id="ARBA00023040"/>
    </source>
</evidence>
<keyword evidence="3 9" id="KW-0812">Transmembrane</keyword>
<feature type="transmembrane region" description="Helical" evidence="9">
    <location>
        <begin position="28"/>
        <end position="48"/>
    </location>
</feature>
<evidence type="ECO:0000256" key="8">
    <source>
        <dbReference type="ARBA" id="ARBA00023224"/>
    </source>
</evidence>
<evidence type="ECO:0000256" key="1">
    <source>
        <dbReference type="ARBA" id="ARBA00004651"/>
    </source>
</evidence>
<feature type="transmembrane region" description="Helical" evidence="9">
    <location>
        <begin position="122"/>
        <end position="141"/>
    </location>
</feature>
<keyword evidence="7" id="KW-0675">Receptor</keyword>
<keyword evidence="11" id="KW-1185">Reference proteome</keyword>
<evidence type="ECO:0000256" key="7">
    <source>
        <dbReference type="ARBA" id="ARBA00023170"/>
    </source>
</evidence>
<reference evidence="10 11" key="1">
    <citation type="journal article" date="2020" name="Nature">
        <title>Six reference-quality genomes reveal evolution of bat adaptations.</title>
        <authorList>
            <person name="Jebb D."/>
            <person name="Huang Z."/>
            <person name="Pippel M."/>
            <person name="Hughes G.M."/>
            <person name="Lavrichenko K."/>
            <person name="Devanna P."/>
            <person name="Winkler S."/>
            <person name="Jermiin L.S."/>
            <person name="Skirmuntt E.C."/>
            <person name="Katzourakis A."/>
            <person name="Burkitt-Gray L."/>
            <person name="Ray D.A."/>
            <person name="Sullivan K.A.M."/>
            <person name="Roscito J.G."/>
            <person name="Kirilenko B.M."/>
            <person name="Davalos L.M."/>
            <person name="Corthals A.P."/>
            <person name="Power M.L."/>
            <person name="Jones G."/>
            <person name="Ransome R.D."/>
            <person name="Dechmann D.K.N."/>
            <person name="Locatelli A.G."/>
            <person name="Puechmaille S.J."/>
            <person name="Fedrigo O."/>
            <person name="Jarvis E.D."/>
            <person name="Hiller M."/>
            <person name="Vernes S.C."/>
            <person name="Myers E.W."/>
            <person name="Teeling E.C."/>
        </authorList>
    </citation>
    <scope>NUCLEOTIDE SEQUENCE [LARGE SCALE GENOMIC DNA]</scope>
    <source>
        <strain evidence="10">MPipKuh1</strain>
        <tissue evidence="10">Flight muscle</tissue>
    </source>
</reference>
<keyword evidence="2" id="KW-1003">Cell membrane</keyword>
<sequence>MNPSVTAWSSQLTYISGGEQTFKTEFPILQFLTVIIALVGLAGNAMVIRLLGFHMHRNAFSVYILNLAGADFLLLCCYIMDALERLIWDFSLISLRFLSAISTEHCMSVLWPIWYRCRRPTHMSAIMCALLWALSLLLSILEMNY</sequence>
<evidence type="ECO:0000256" key="3">
    <source>
        <dbReference type="ARBA" id="ARBA00022692"/>
    </source>
</evidence>
<evidence type="ECO:0000313" key="11">
    <source>
        <dbReference type="Proteomes" id="UP000558488"/>
    </source>
</evidence>
<dbReference type="GO" id="GO:0004930">
    <property type="term" value="F:G protein-coupled receptor activity"/>
    <property type="evidence" value="ECO:0007669"/>
    <property type="project" value="UniProtKB-KW"/>
</dbReference>
<dbReference type="GO" id="GO:0005886">
    <property type="term" value="C:plasma membrane"/>
    <property type="evidence" value="ECO:0007669"/>
    <property type="project" value="UniProtKB-SubCell"/>
</dbReference>
<dbReference type="AlphaFoldDB" id="A0A7J7X0A5"/>
<dbReference type="EMBL" id="JACAGB010000009">
    <property type="protein sequence ID" value="KAF6343022.1"/>
    <property type="molecule type" value="Genomic_DNA"/>
</dbReference>
<evidence type="ECO:0000256" key="4">
    <source>
        <dbReference type="ARBA" id="ARBA00022989"/>
    </source>
</evidence>
<dbReference type="SUPFAM" id="SSF81321">
    <property type="entry name" value="Family A G protein-coupled receptor-like"/>
    <property type="match status" value="1"/>
</dbReference>